<dbReference type="Gene3D" id="2.60.40.1240">
    <property type="match status" value="1"/>
</dbReference>
<evidence type="ECO:0000256" key="1">
    <source>
        <dbReference type="ARBA" id="ARBA00022729"/>
    </source>
</evidence>
<dbReference type="GeneID" id="41355899"/>
<evidence type="ECO:0008006" key="6">
    <source>
        <dbReference type="Google" id="ProtNLM"/>
    </source>
</evidence>
<dbReference type="KEGG" id="eel:EUBELI_01175"/>
<keyword evidence="1 3" id="KW-0732">Signal</keyword>
<dbReference type="PROSITE" id="PS51257">
    <property type="entry name" value="PROKAR_LIPOPROTEIN"/>
    <property type="match status" value="1"/>
</dbReference>
<feature type="region of interest" description="Disordered" evidence="2">
    <location>
        <begin position="65"/>
        <end position="98"/>
    </location>
</feature>
<accession>C4Z0R2</accession>
<organism evidence="4 5">
    <name type="scientific">Lachnospira eligens (strain ATCC 27750 / DSM 3376 / VPI C15-48 / C15-B4)</name>
    <name type="common">Eubacterium eligens</name>
    <dbReference type="NCBI Taxonomy" id="515620"/>
    <lineage>
        <taxon>Bacteria</taxon>
        <taxon>Bacillati</taxon>
        <taxon>Bacillota</taxon>
        <taxon>Clostridia</taxon>
        <taxon>Lachnospirales</taxon>
        <taxon>Lachnospiraceae</taxon>
        <taxon>Lachnospira</taxon>
    </lineage>
</organism>
<dbReference type="InterPro" id="IPR029050">
    <property type="entry name" value="Immunoprotect_excell_Ig-like"/>
</dbReference>
<dbReference type="AlphaFoldDB" id="C4Z0R2"/>
<proteinExistence type="predicted"/>
<dbReference type="STRING" id="515620.EUBELI_01175"/>
<evidence type="ECO:0000313" key="4">
    <source>
        <dbReference type="EMBL" id="ACR72175.1"/>
    </source>
</evidence>
<evidence type="ECO:0000256" key="3">
    <source>
        <dbReference type="SAM" id="SignalP"/>
    </source>
</evidence>
<gene>
    <name evidence="4" type="ordered locus">EUBELI_01175</name>
</gene>
<keyword evidence="5" id="KW-1185">Reference proteome</keyword>
<dbReference type="EMBL" id="CP001104">
    <property type="protein sequence ID" value="ACR72175.1"/>
    <property type="molecule type" value="Genomic_DNA"/>
</dbReference>
<feature type="compositionally biased region" description="Low complexity" evidence="2">
    <location>
        <begin position="65"/>
        <end position="86"/>
    </location>
</feature>
<dbReference type="HOGENOM" id="CLU_1193009_0_0_9"/>
<feature type="signal peptide" evidence="3">
    <location>
        <begin position="1"/>
        <end position="18"/>
    </location>
</feature>
<evidence type="ECO:0000256" key="2">
    <source>
        <dbReference type="SAM" id="MobiDB-lite"/>
    </source>
</evidence>
<dbReference type="eggNOG" id="ENOG5032RSZ">
    <property type="taxonomic scope" value="Bacteria"/>
</dbReference>
<sequence>MKKFLTGLLVLLCMAALTGCGKNDISLTNEENDLVAEYIAGTLLKYSYDNEWKYQKLNTAQKTGVTTTAGTNSSTQTPSQSQSVNSHKPSASNAAGTASTDLMGNLPAVLGLNGVTVRYKDYVTGSAYPLDDYVSVPAQQGYKVVAVELTLTNTSGQAVTLNSSGNVTFKLEVGGTGVGNYASILKNDITALKNVSLAAGASKDVVVLFQVKESDASLVAGSSMTATSSGTSLGSLTIN</sequence>
<reference evidence="4 5" key="1">
    <citation type="journal article" date="2009" name="Proc. Natl. Acad. Sci. U.S.A.">
        <title>Characterizing a model human gut microbiota composed of members of its two dominant bacterial phyla.</title>
        <authorList>
            <person name="Mahowald M.A."/>
            <person name="Rey F.E."/>
            <person name="Seedorf H."/>
            <person name="Turnbaugh P.J."/>
            <person name="Fulton R.S."/>
            <person name="Wollam A."/>
            <person name="Shah N."/>
            <person name="Wang C."/>
            <person name="Magrini V."/>
            <person name="Wilson R.K."/>
            <person name="Cantarel B.L."/>
            <person name="Coutinho P.M."/>
            <person name="Henrissat B."/>
            <person name="Crock L.W."/>
            <person name="Russell A."/>
            <person name="Verberkmoes N.C."/>
            <person name="Hettich R.L."/>
            <person name="Gordon J.I."/>
        </authorList>
    </citation>
    <scope>NUCLEOTIDE SEQUENCE [LARGE SCALE GENOMIC DNA]</scope>
    <source>
        <strain evidence="5">ATCC 27750 / DSM 3376 / VPI C15-48 / C15-B4</strain>
    </source>
</reference>
<evidence type="ECO:0000313" key="5">
    <source>
        <dbReference type="Proteomes" id="UP000001476"/>
    </source>
</evidence>
<dbReference type="Proteomes" id="UP000001476">
    <property type="component" value="Chromosome"/>
</dbReference>
<feature type="chain" id="PRO_5039245133" description="DUF4352 domain-containing protein" evidence="3">
    <location>
        <begin position="19"/>
        <end position="239"/>
    </location>
</feature>
<name>C4Z0R2_LACE2</name>
<protein>
    <recommendedName>
        <fullName evidence="6">DUF4352 domain-containing protein</fullName>
    </recommendedName>
</protein>
<feature type="compositionally biased region" description="Polar residues" evidence="2">
    <location>
        <begin position="87"/>
        <end position="98"/>
    </location>
</feature>
<dbReference type="RefSeq" id="WP_012739410.1">
    <property type="nucleotide sequence ID" value="NC_012778.1"/>
</dbReference>